<evidence type="ECO:0000313" key="2">
    <source>
        <dbReference type="EMBL" id="KAF7367941.1"/>
    </source>
</evidence>
<name>A0A8H6Z146_9AGAR</name>
<dbReference type="Proteomes" id="UP000623467">
    <property type="component" value="Unassembled WGS sequence"/>
</dbReference>
<keyword evidence="3" id="KW-1185">Reference proteome</keyword>
<reference evidence="2" key="1">
    <citation type="submission" date="2020-05" db="EMBL/GenBank/DDBJ databases">
        <title>Mycena genomes resolve the evolution of fungal bioluminescence.</title>
        <authorList>
            <person name="Tsai I.J."/>
        </authorList>
    </citation>
    <scope>NUCLEOTIDE SEQUENCE</scope>
    <source>
        <strain evidence="2">160909Yilan</strain>
    </source>
</reference>
<comment type="caution">
    <text evidence="2">The sequence shown here is derived from an EMBL/GenBank/DDBJ whole genome shotgun (WGS) entry which is preliminary data.</text>
</comment>
<protein>
    <submittedName>
        <fullName evidence="2">Uncharacterized protein</fullName>
    </submittedName>
</protein>
<keyword evidence="1" id="KW-1133">Transmembrane helix</keyword>
<evidence type="ECO:0000313" key="3">
    <source>
        <dbReference type="Proteomes" id="UP000623467"/>
    </source>
</evidence>
<gene>
    <name evidence="2" type="ORF">MSAN_00859100</name>
</gene>
<dbReference type="EMBL" id="JACAZH010000005">
    <property type="protein sequence ID" value="KAF7367941.1"/>
    <property type="molecule type" value="Genomic_DNA"/>
</dbReference>
<proteinExistence type="predicted"/>
<keyword evidence="1" id="KW-0812">Transmembrane</keyword>
<evidence type="ECO:0000256" key="1">
    <source>
        <dbReference type="SAM" id="Phobius"/>
    </source>
</evidence>
<feature type="transmembrane region" description="Helical" evidence="1">
    <location>
        <begin position="228"/>
        <end position="250"/>
    </location>
</feature>
<organism evidence="2 3">
    <name type="scientific">Mycena sanguinolenta</name>
    <dbReference type="NCBI Taxonomy" id="230812"/>
    <lineage>
        <taxon>Eukaryota</taxon>
        <taxon>Fungi</taxon>
        <taxon>Dikarya</taxon>
        <taxon>Basidiomycota</taxon>
        <taxon>Agaricomycotina</taxon>
        <taxon>Agaricomycetes</taxon>
        <taxon>Agaricomycetidae</taxon>
        <taxon>Agaricales</taxon>
        <taxon>Marasmiineae</taxon>
        <taxon>Mycenaceae</taxon>
        <taxon>Mycena</taxon>
    </lineage>
</organism>
<dbReference type="OrthoDB" id="3351168at2759"/>
<accession>A0A8H6Z146</accession>
<dbReference type="AlphaFoldDB" id="A0A8H6Z146"/>
<sequence>MFTASRRILRLIQPPPLFLNITGGSPPSIEMSSSCSAPKGSNPDSFLNSTSIYSFIDENDGYVAMIACDGDSSDGYQLIFAGGGLYNFSTMVCTFTPEITTVSADYTYSPSSNNIAVKPPYNSIPDIGGPAGVSAVTTIYNMVLFAQGTSSNSFGDQMASLLRDGEDLLSATEHYLQGVAEYSGTVLRACLSQSNSTLARGGLPDNLSRSISGKLHTEFFGWEPTLSVFWVLIPGTIVAGATIFVVLAAVARHATDPTPKDDFDPSNTMQLVSASAAGGLSGVFAGPRGNDTRTALDVPIVFGEFEGMERALKTKHRIV</sequence>
<keyword evidence="1" id="KW-0472">Membrane</keyword>